<dbReference type="GO" id="GO:0032259">
    <property type="term" value="P:methylation"/>
    <property type="evidence" value="ECO:0007669"/>
    <property type="project" value="UniProtKB-KW"/>
</dbReference>
<keyword evidence="5 6" id="KW-0949">S-adenosyl-L-methionine</keyword>
<dbReference type="PANTHER" id="PTHR43648:SF1">
    <property type="entry name" value="ELECTRON TRANSFER FLAVOPROTEIN BETA SUBUNIT LYSINE METHYLTRANSFERASE"/>
    <property type="match status" value="1"/>
</dbReference>
<dbReference type="InterPro" id="IPR004498">
    <property type="entry name" value="Ribosomal_PrmA_MeTrfase"/>
</dbReference>
<dbReference type="PANTHER" id="PTHR43648">
    <property type="entry name" value="ELECTRON TRANSFER FLAVOPROTEIN BETA SUBUNIT LYSINE METHYLTRANSFERASE"/>
    <property type="match status" value="1"/>
</dbReference>
<dbReference type="HAMAP" id="MF_00735">
    <property type="entry name" value="Methyltr_PrmA"/>
    <property type="match status" value="1"/>
</dbReference>
<keyword evidence="7" id="KW-0689">Ribosomal protein</keyword>
<comment type="function">
    <text evidence="6">Methylates ribosomal protein L11.</text>
</comment>
<dbReference type="Gene3D" id="3.40.50.150">
    <property type="entry name" value="Vaccinia Virus protein VP39"/>
    <property type="match status" value="1"/>
</dbReference>
<feature type="binding site" evidence="6">
    <location>
        <position position="139"/>
    </location>
    <ligand>
        <name>S-adenosyl-L-methionine</name>
        <dbReference type="ChEBI" id="CHEBI:59789"/>
    </ligand>
</feature>
<comment type="caution">
    <text evidence="7">The sequence shown here is derived from an EMBL/GenBank/DDBJ whole genome shotgun (WGS) entry which is preliminary data.</text>
</comment>
<evidence type="ECO:0000256" key="1">
    <source>
        <dbReference type="ARBA" id="ARBA00009741"/>
    </source>
</evidence>
<feature type="binding site" evidence="6">
    <location>
        <position position="229"/>
    </location>
    <ligand>
        <name>S-adenosyl-L-methionine</name>
        <dbReference type="ChEBI" id="CHEBI:59789"/>
    </ligand>
</feature>
<dbReference type="CDD" id="cd02440">
    <property type="entry name" value="AdoMet_MTases"/>
    <property type="match status" value="1"/>
</dbReference>
<dbReference type="RefSeq" id="WP_116390732.1">
    <property type="nucleotide sequence ID" value="NZ_QUQO01000001.1"/>
</dbReference>
<feature type="binding site" evidence="6">
    <location>
        <position position="161"/>
    </location>
    <ligand>
        <name>S-adenosyl-L-methionine</name>
        <dbReference type="ChEBI" id="CHEBI:59789"/>
    </ligand>
</feature>
<evidence type="ECO:0000256" key="5">
    <source>
        <dbReference type="ARBA" id="ARBA00022691"/>
    </source>
</evidence>
<dbReference type="InterPro" id="IPR050078">
    <property type="entry name" value="Ribosomal_L11_MeTrfase_PrmA"/>
</dbReference>
<keyword evidence="2 6" id="KW-0963">Cytoplasm</keyword>
<dbReference type="AlphaFoldDB" id="A0A371RF76"/>
<dbReference type="GO" id="GO:0005737">
    <property type="term" value="C:cytoplasm"/>
    <property type="evidence" value="ECO:0007669"/>
    <property type="project" value="UniProtKB-SubCell"/>
</dbReference>
<evidence type="ECO:0000256" key="3">
    <source>
        <dbReference type="ARBA" id="ARBA00022603"/>
    </source>
</evidence>
<dbReference type="SUPFAM" id="SSF53335">
    <property type="entry name" value="S-adenosyl-L-methionine-dependent methyltransferases"/>
    <property type="match status" value="1"/>
</dbReference>
<evidence type="ECO:0000313" key="8">
    <source>
        <dbReference type="Proteomes" id="UP000264589"/>
    </source>
</evidence>
<dbReference type="GO" id="GO:0008276">
    <property type="term" value="F:protein methyltransferase activity"/>
    <property type="evidence" value="ECO:0007669"/>
    <property type="project" value="UniProtKB-UniRule"/>
</dbReference>
<reference evidence="7 8" key="1">
    <citation type="submission" date="2018-08" db="EMBL/GenBank/DDBJ databases">
        <title>Parvularcula sp. SM1705, isolated from surface water of the South Sea China.</title>
        <authorList>
            <person name="Sun L."/>
        </authorList>
    </citation>
    <scope>NUCLEOTIDE SEQUENCE [LARGE SCALE GENOMIC DNA]</scope>
    <source>
        <strain evidence="7 8">SM1705</strain>
    </source>
</reference>
<keyword evidence="4 6" id="KW-0808">Transferase</keyword>
<evidence type="ECO:0000256" key="2">
    <source>
        <dbReference type="ARBA" id="ARBA00022490"/>
    </source>
</evidence>
<dbReference type="EMBL" id="QUQO01000001">
    <property type="protein sequence ID" value="RFB04104.1"/>
    <property type="molecule type" value="Genomic_DNA"/>
</dbReference>
<proteinExistence type="inferred from homology"/>
<evidence type="ECO:0000256" key="6">
    <source>
        <dbReference type="HAMAP-Rule" id="MF_00735"/>
    </source>
</evidence>
<keyword evidence="8" id="KW-1185">Reference proteome</keyword>
<dbReference type="GO" id="GO:0005840">
    <property type="term" value="C:ribosome"/>
    <property type="evidence" value="ECO:0007669"/>
    <property type="project" value="UniProtKB-KW"/>
</dbReference>
<keyword evidence="3 6" id="KW-0489">Methyltransferase</keyword>
<name>A0A371RF76_9PROT</name>
<evidence type="ECO:0000313" key="7">
    <source>
        <dbReference type="EMBL" id="RFB04104.1"/>
    </source>
</evidence>
<dbReference type="FunCoup" id="A0A371RF76">
    <property type="interactions" value="437"/>
</dbReference>
<comment type="catalytic activity">
    <reaction evidence="6">
        <text>L-lysyl-[protein] + 3 S-adenosyl-L-methionine = N(6),N(6),N(6)-trimethyl-L-lysyl-[protein] + 3 S-adenosyl-L-homocysteine + 3 H(+)</text>
        <dbReference type="Rhea" id="RHEA:54192"/>
        <dbReference type="Rhea" id="RHEA-COMP:9752"/>
        <dbReference type="Rhea" id="RHEA-COMP:13826"/>
        <dbReference type="ChEBI" id="CHEBI:15378"/>
        <dbReference type="ChEBI" id="CHEBI:29969"/>
        <dbReference type="ChEBI" id="CHEBI:57856"/>
        <dbReference type="ChEBI" id="CHEBI:59789"/>
        <dbReference type="ChEBI" id="CHEBI:61961"/>
    </reaction>
</comment>
<comment type="subcellular location">
    <subcellularLocation>
        <location evidence="6">Cytoplasm</location>
    </subcellularLocation>
</comment>
<dbReference type="Proteomes" id="UP000264589">
    <property type="component" value="Unassembled WGS sequence"/>
</dbReference>
<dbReference type="EC" id="2.1.1.-" evidence="6"/>
<keyword evidence="7" id="KW-0687">Ribonucleoprotein</keyword>
<sequence>MSGETERLAWRGDRASLQLAELRLTEVMFPPADAVSLIKEDPTEEDGESGWVLQAYFETLPDMAVVNSALDGLALDTPERETLEDRDWVAEALEGLGVVEAGAFLLYGSHDADKIEGRDGLPLLVEANRAFGTGHHPTTSGCLVALTGLRDLAPEKVLDVGTGSGVLAMAARRLWETADILGTDIDAPSVAIALENAHDNGIEDIRFFEAAGIPEEVAEDGPFDLILANILAEPLMMLAPDIAANLSENGRVVLAGLLARQEDGVIDAYKAAGLNVITRVDDATWPVLVVGR</sequence>
<accession>A0A371RF76</accession>
<dbReference type="Pfam" id="PF06325">
    <property type="entry name" value="PrmA"/>
    <property type="match status" value="1"/>
</dbReference>
<gene>
    <name evidence="6" type="primary">prmA</name>
    <name evidence="7" type="ORF">DX908_01695</name>
</gene>
<protein>
    <recommendedName>
        <fullName evidence="6">Ribosomal protein L11 methyltransferase</fullName>
        <shortName evidence="6">L11 Mtase</shortName>
        <ecNumber evidence="6">2.1.1.-</ecNumber>
    </recommendedName>
</protein>
<feature type="binding site" evidence="6">
    <location>
        <position position="184"/>
    </location>
    <ligand>
        <name>S-adenosyl-L-methionine</name>
        <dbReference type="ChEBI" id="CHEBI:59789"/>
    </ligand>
</feature>
<evidence type="ECO:0000256" key="4">
    <source>
        <dbReference type="ARBA" id="ARBA00022679"/>
    </source>
</evidence>
<comment type="similarity">
    <text evidence="1 6">Belongs to the methyltransferase superfamily. PrmA family.</text>
</comment>
<organism evidence="7 8">
    <name type="scientific">Parvularcula marina</name>
    <dbReference type="NCBI Taxonomy" id="2292771"/>
    <lineage>
        <taxon>Bacteria</taxon>
        <taxon>Pseudomonadati</taxon>
        <taxon>Pseudomonadota</taxon>
        <taxon>Alphaproteobacteria</taxon>
        <taxon>Parvularculales</taxon>
        <taxon>Parvularculaceae</taxon>
        <taxon>Parvularcula</taxon>
    </lineage>
</organism>
<dbReference type="OrthoDB" id="9785995at2"/>
<dbReference type="InParanoid" id="A0A371RF76"/>
<dbReference type="InterPro" id="IPR029063">
    <property type="entry name" value="SAM-dependent_MTases_sf"/>
</dbReference>